<reference evidence="2" key="1">
    <citation type="submission" date="2020-12" db="EMBL/GenBank/DDBJ databases">
        <authorList>
            <consortium name="Molecular Ecology Group"/>
        </authorList>
    </citation>
    <scope>NUCLEOTIDE SEQUENCE</scope>
    <source>
        <strain evidence="2">TBG_1078</strain>
    </source>
</reference>
<evidence type="ECO:0000256" key="1">
    <source>
        <dbReference type="SAM" id="Phobius"/>
    </source>
</evidence>
<organism evidence="2 3">
    <name type="scientific">Nyctereutes procyonoides</name>
    <name type="common">Raccoon dog</name>
    <name type="synonym">Canis procyonoides</name>
    <dbReference type="NCBI Taxonomy" id="34880"/>
    <lineage>
        <taxon>Eukaryota</taxon>
        <taxon>Metazoa</taxon>
        <taxon>Chordata</taxon>
        <taxon>Craniata</taxon>
        <taxon>Vertebrata</taxon>
        <taxon>Euteleostomi</taxon>
        <taxon>Mammalia</taxon>
        <taxon>Eutheria</taxon>
        <taxon>Laurasiatheria</taxon>
        <taxon>Carnivora</taxon>
        <taxon>Caniformia</taxon>
        <taxon>Canidae</taxon>
        <taxon>Nyctereutes</taxon>
    </lineage>
</organism>
<name>A0A811Z3I5_NYCPR</name>
<dbReference type="Gene3D" id="6.10.140.1320">
    <property type="match status" value="1"/>
</dbReference>
<proteinExistence type="predicted"/>
<gene>
    <name evidence="2" type="ORF">NYPRO_LOCUS14826</name>
</gene>
<dbReference type="EMBL" id="CAJHUB010000754">
    <property type="protein sequence ID" value="CAD7682034.1"/>
    <property type="molecule type" value="Genomic_DNA"/>
</dbReference>
<feature type="transmembrane region" description="Helical" evidence="1">
    <location>
        <begin position="50"/>
        <end position="69"/>
    </location>
</feature>
<keyword evidence="3" id="KW-1185">Reference proteome</keyword>
<keyword evidence="1" id="KW-0812">Transmembrane</keyword>
<protein>
    <submittedName>
        <fullName evidence="2">(raccoon dog) hypothetical protein</fullName>
    </submittedName>
</protein>
<keyword evidence="1" id="KW-0472">Membrane</keyword>
<dbReference type="AlphaFoldDB" id="A0A811Z3I5"/>
<comment type="caution">
    <text evidence="2">The sequence shown here is derived from an EMBL/GenBank/DDBJ whole genome shotgun (WGS) entry which is preliminary data.</text>
</comment>
<dbReference type="Proteomes" id="UP000645828">
    <property type="component" value="Unassembled WGS sequence"/>
</dbReference>
<evidence type="ECO:0000313" key="3">
    <source>
        <dbReference type="Proteomes" id="UP000645828"/>
    </source>
</evidence>
<keyword evidence="1" id="KW-1133">Transmembrane helix</keyword>
<evidence type="ECO:0000313" key="2">
    <source>
        <dbReference type="EMBL" id="CAD7682034.1"/>
    </source>
</evidence>
<sequence>MQQSQKLIIHHFVNQHRCFSSYDKDQGSKLTQKGREVPCRKANAKRLSVHLIHMCLAAKGFAVGAMTLAKPKP</sequence>
<accession>A0A811Z3I5</accession>